<keyword evidence="8" id="KW-0735">Signal-anchor</keyword>
<evidence type="ECO:0000256" key="10">
    <source>
        <dbReference type="ARBA" id="ARBA00023034"/>
    </source>
</evidence>
<proteinExistence type="inferred from homology"/>
<keyword evidence="14" id="KW-1185">Reference proteome</keyword>
<reference evidence="13 14" key="1">
    <citation type="submission" date="2024-02" db="EMBL/GenBank/DDBJ databases">
        <authorList>
            <person name="Vignale AGUSTIN F."/>
            <person name="Sosa J E."/>
            <person name="Modenutti C."/>
        </authorList>
    </citation>
    <scope>NUCLEOTIDE SEQUENCE [LARGE SCALE GENOMIC DNA]</scope>
</reference>
<keyword evidence="12" id="KW-0464">Manganese</keyword>
<evidence type="ECO:0000256" key="5">
    <source>
        <dbReference type="ARBA" id="ARBA00022676"/>
    </source>
</evidence>
<comment type="similarity">
    <text evidence="4">Belongs to the glycosyltransferase 31 family.</text>
</comment>
<gene>
    <name evidence="13" type="ORF">ILEXP_LOCUS48974</name>
</gene>
<evidence type="ECO:0000256" key="12">
    <source>
        <dbReference type="ARBA" id="ARBA00023211"/>
    </source>
</evidence>
<evidence type="ECO:0000313" key="14">
    <source>
        <dbReference type="Proteomes" id="UP001642360"/>
    </source>
</evidence>
<dbReference type="Proteomes" id="UP001642360">
    <property type="component" value="Unassembled WGS sequence"/>
</dbReference>
<evidence type="ECO:0000256" key="7">
    <source>
        <dbReference type="ARBA" id="ARBA00022692"/>
    </source>
</evidence>
<evidence type="ECO:0000256" key="3">
    <source>
        <dbReference type="ARBA" id="ARBA00004922"/>
    </source>
</evidence>
<organism evidence="13 14">
    <name type="scientific">Ilex paraguariensis</name>
    <name type="common">yerba mate</name>
    <dbReference type="NCBI Taxonomy" id="185542"/>
    <lineage>
        <taxon>Eukaryota</taxon>
        <taxon>Viridiplantae</taxon>
        <taxon>Streptophyta</taxon>
        <taxon>Embryophyta</taxon>
        <taxon>Tracheophyta</taxon>
        <taxon>Spermatophyta</taxon>
        <taxon>Magnoliopsida</taxon>
        <taxon>eudicotyledons</taxon>
        <taxon>Gunneridae</taxon>
        <taxon>Pentapetalae</taxon>
        <taxon>asterids</taxon>
        <taxon>campanulids</taxon>
        <taxon>Aquifoliales</taxon>
        <taxon>Aquifoliaceae</taxon>
        <taxon>Ilex</taxon>
    </lineage>
</organism>
<evidence type="ECO:0000256" key="6">
    <source>
        <dbReference type="ARBA" id="ARBA00022679"/>
    </source>
</evidence>
<keyword evidence="10" id="KW-0333">Golgi apparatus</keyword>
<evidence type="ECO:0000256" key="2">
    <source>
        <dbReference type="ARBA" id="ARBA00004323"/>
    </source>
</evidence>
<evidence type="ECO:0000313" key="13">
    <source>
        <dbReference type="EMBL" id="CAK9179036.1"/>
    </source>
</evidence>
<dbReference type="InterPro" id="IPR002659">
    <property type="entry name" value="Glyco_trans_31"/>
</dbReference>
<evidence type="ECO:0000256" key="8">
    <source>
        <dbReference type="ARBA" id="ARBA00022968"/>
    </source>
</evidence>
<accession>A0ABC8UBZ5</accession>
<comment type="subcellular location">
    <subcellularLocation>
        <location evidence="2">Golgi apparatus membrane</location>
        <topology evidence="2">Single-pass type II membrane protein</topology>
    </subcellularLocation>
</comment>
<comment type="cofactor">
    <cofactor evidence="1">
        <name>Mn(2+)</name>
        <dbReference type="ChEBI" id="CHEBI:29035"/>
    </cofactor>
</comment>
<comment type="pathway">
    <text evidence="3">Protein modification; protein glycosylation.</text>
</comment>
<dbReference type="AlphaFoldDB" id="A0ABC8UBZ5"/>
<keyword evidence="5" id="KW-0328">Glycosyltransferase</keyword>
<protein>
    <submittedName>
        <fullName evidence="13">Uncharacterized protein</fullName>
    </submittedName>
</protein>
<evidence type="ECO:0000256" key="1">
    <source>
        <dbReference type="ARBA" id="ARBA00001936"/>
    </source>
</evidence>
<dbReference type="GO" id="GO:0016757">
    <property type="term" value="F:glycosyltransferase activity"/>
    <property type="evidence" value="ECO:0007669"/>
    <property type="project" value="UniProtKB-KW"/>
</dbReference>
<sequence>MYFYFLVSNLHFDNSGLRYHELEYWKFGEEGNNYFHHATRQEYAISKDLASDISIHQHVLQKYANEDVSLESWFIGLDAEHIDDQRLCCRTPPGNNVIFVP</sequence>
<keyword evidence="9" id="KW-1133">Transmembrane helix</keyword>
<dbReference type="GO" id="GO:0000139">
    <property type="term" value="C:Golgi membrane"/>
    <property type="evidence" value="ECO:0007669"/>
    <property type="project" value="UniProtKB-SubCell"/>
</dbReference>
<evidence type="ECO:0000256" key="11">
    <source>
        <dbReference type="ARBA" id="ARBA00023136"/>
    </source>
</evidence>
<evidence type="ECO:0000256" key="4">
    <source>
        <dbReference type="ARBA" id="ARBA00008661"/>
    </source>
</evidence>
<dbReference type="Pfam" id="PF01762">
    <property type="entry name" value="Galactosyl_T"/>
    <property type="match status" value="1"/>
</dbReference>
<dbReference type="EMBL" id="CAUOFW020007391">
    <property type="protein sequence ID" value="CAK9179036.1"/>
    <property type="molecule type" value="Genomic_DNA"/>
</dbReference>
<keyword evidence="6" id="KW-0808">Transferase</keyword>
<keyword evidence="7" id="KW-0812">Transmembrane</keyword>
<keyword evidence="11" id="KW-0472">Membrane</keyword>
<evidence type="ECO:0000256" key="9">
    <source>
        <dbReference type="ARBA" id="ARBA00022989"/>
    </source>
</evidence>
<comment type="caution">
    <text evidence="13">The sequence shown here is derived from an EMBL/GenBank/DDBJ whole genome shotgun (WGS) entry which is preliminary data.</text>
</comment>
<name>A0ABC8UBZ5_9AQUA</name>